<dbReference type="GO" id="GO:0006357">
    <property type="term" value="P:regulation of transcription by RNA polymerase II"/>
    <property type="evidence" value="ECO:0007669"/>
    <property type="project" value="InterPro"/>
</dbReference>
<proteinExistence type="predicted"/>
<dbReference type="OrthoDB" id="6623841at2759"/>
<dbReference type="InterPro" id="IPR033375">
    <property type="entry name" value="Cggbp1"/>
</dbReference>
<organism evidence="3 4">
    <name type="scientific">Cryptotermes secundus</name>
    <dbReference type="NCBI Taxonomy" id="105785"/>
    <lineage>
        <taxon>Eukaryota</taxon>
        <taxon>Metazoa</taxon>
        <taxon>Ecdysozoa</taxon>
        <taxon>Arthropoda</taxon>
        <taxon>Hexapoda</taxon>
        <taxon>Insecta</taxon>
        <taxon>Pterygota</taxon>
        <taxon>Neoptera</taxon>
        <taxon>Polyneoptera</taxon>
        <taxon>Dictyoptera</taxon>
        <taxon>Blattodea</taxon>
        <taxon>Blattoidea</taxon>
        <taxon>Termitoidae</taxon>
        <taxon>Kalotermitidae</taxon>
        <taxon>Cryptotermitinae</taxon>
        <taxon>Cryptotermes</taxon>
    </lineage>
</organism>
<dbReference type="EMBL" id="NEVH01019373">
    <property type="protein sequence ID" value="PNF22725.1"/>
    <property type="molecule type" value="Genomic_DNA"/>
</dbReference>
<evidence type="ECO:0000313" key="4">
    <source>
        <dbReference type="Proteomes" id="UP000235965"/>
    </source>
</evidence>
<keyword evidence="4" id="KW-1185">Reference proteome</keyword>
<feature type="domain" description="DUF659" evidence="2">
    <location>
        <begin position="140"/>
        <end position="297"/>
    </location>
</feature>
<dbReference type="Proteomes" id="UP000235965">
    <property type="component" value="Unassembled WGS sequence"/>
</dbReference>
<dbReference type="PANTHER" id="PTHR32344:SF1">
    <property type="entry name" value="U1-TYPE DOMAIN-CONTAINING PROTEIN"/>
    <property type="match status" value="1"/>
</dbReference>
<comment type="caution">
    <text evidence="3">The sequence shown here is derived from an EMBL/GenBank/DDBJ whole genome shotgun (WGS) entry which is preliminary data.</text>
</comment>
<dbReference type="AlphaFoldDB" id="A0A2J7Q2B4"/>
<protein>
    <recommendedName>
        <fullName evidence="2">DUF659 domain-containing protein</fullName>
    </recommendedName>
</protein>
<dbReference type="PANTHER" id="PTHR32344">
    <property type="entry name" value="U1-TYPE DOMAIN-CONTAINING PROTEIN"/>
    <property type="match status" value="1"/>
</dbReference>
<feature type="compositionally biased region" description="Low complexity" evidence="1">
    <location>
        <begin position="80"/>
        <end position="97"/>
    </location>
</feature>
<dbReference type="InterPro" id="IPR007021">
    <property type="entry name" value="DUF659"/>
</dbReference>
<dbReference type="InterPro" id="IPR012337">
    <property type="entry name" value="RNaseH-like_sf"/>
</dbReference>
<dbReference type="STRING" id="105785.A0A2J7Q2B4"/>
<gene>
    <name evidence="3" type="ORF">B7P43_G07138</name>
</gene>
<feature type="region of interest" description="Disordered" evidence="1">
    <location>
        <begin position="77"/>
        <end position="101"/>
    </location>
</feature>
<dbReference type="Pfam" id="PF04937">
    <property type="entry name" value="DUF659"/>
    <property type="match status" value="1"/>
</dbReference>
<dbReference type="GO" id="GO:0005634">
    <property type="term" value="C:nucleus"/>
    <property type="evidence" value="ECO:0007669"/>
    <property type="project" value="InterPro"/>
</dbReference>
<evidence type="ECO:0000256" key="1">
    <source>
        <dbReference type="SAM" id="MobiDB-lite"/>
    </source>
</evidence>
<accession>A0A2J7Q2B4</accession>
<reference evidence="3 4" key="1">
    <citation type="submission" date="2017-12" db="EMBL/GenBank/DDBJ databases">
        <title>Hemimetabolous genomes reveal molecular basis of termite eusociality.</title>
        <authorList>
            <person name="Harrison M.C."/>
            <person name="Jongepier E."/>
            <person name="Robertson H.M."/>
            <person name="Arning N."/>
            <person name="Bitard-Feildel T."/>
            <person name="Chao H."/>
            <person name="Childers C.P."/>
            <person name="Dinh H."/>
            <person name="Doddapaneni H."/>
            <person name="Dugan S."/>
            <person name="Gowin J."/>
            <person name="Greiner C."/>
            <person name="Han Y."/>
            <person name="Hu H."/>
            <person name="Hughes D.S.T."/>
            <person name="Huylmans A.-K."/>
            <person name="Kemena C."/>
            <person name="Kremer L.P.M."/>
            <person name="Lee S.L."/>
            <person name="Lopez-Ezquerra A."/>
            <person name="Mallet L."/>
            <person name="Monroy-Kuhn J.M."/>
            <person name="Moser A."/>
            <person name="Murali S.C."/>
            <person name="Muzny D.M."/>
            <person name="Otani S."/>
            <person name="Piulachs M.-D."/>
            <person name="Poelchau M."/>
            <person name="Qu J."/>
            <person name="Schaub F."/>
            <person name="Wada-Katsumata A."/>
            <person name="Worley K.C."/>
            <person name="Xie Q."/>
            <person name="Ylla G."/>
            <person name="Poulsen M."/>
            <person name="Gibbs R.A."/>
            <person name="Schal C."/>
            <person name="Richards S."/>
            <person name="Belles X."/>
            <person name="Korb J."/>
            <person name="Bornberg-Bauer E."/>
        </authorList>
    </citation>
    <scope>NUCLEOTIDE SEQUENCE [LARGE SCALE GENOMIC DNA]</scope>
    <source>
        <tissue evidence="3">Whole body</tissue>
    </source>
</reference>
<dbReference type="GO" id="GO:0003690">
    <property type="term" value="F:double-stranded DNA binding"/>
    <property type="evidence" value="ECO:0007669"/>
    <property type="project" value="InterPro"/>
</dbReference>
<sequence>MPKVSTCSSRSARLRSFVQEFGDKVFSTDGKIFYCKLCGVKVTAEKRFTVQQHCKTFKHGKCLSRLSTKDSRQSLLFKNSSTTSSSSSSSSSASPSSMNNGSEFSKDLCQWMVSSNIPLEKLHNQHFRQFLETYTSHPIPSESTLRKNYLSTCYEDMLNKIRTSVADNKIWVSLDETSDVDGRYIANVIVGTLKQDQPGERFLLDCEVLERANHSTIAVLFDNSMKLLWPNGIQRNNVLLLVTDAAPYMKKAAKGLRILYPKMVHITCLAHALHRVAEEVRGHFPDVDRLVSNGKKIFIKAPLRVQKFKQEAPLLPLPPQPVVTRWGTWLDAVAYYCENYTAIEKMFNGFDSSESTSIKAVKDLFSTTLAQNLAYIKSNFCSISGAITRLEFVGTELCDALDTVKSIENELNRTRGEISDRIKTKIESVLHRNAGYSTLCKIADILSGKLATFEDDTELSPNDLTFFKYAPVTSCDVERSFSKYKTILSDNRRSFKFENLKMHVVINCNCNSEN</sequence>
<dbReference type="SUPFAM" id="SSF53098">
    <property type="entry name" value="Ribonuclease H-like"/>
    <property type="match status" value="1"/>
</dbReference>
<name>A0A2J7Q2B4_9NEOP</name>
<evidence type="ECO:0000313" key="3">
    <source>
        <dbReference type="EMBL" id="PNF22725.1"/>
    </source>
</evidence>
<evidence type="ECO:0000259" key="2">
    <source>
        <dbReference type="Pfam" id="PF04937"/>
    </source>
</evidence>
<dbReference type="InParanoid" id="A0A2J7Q2B4"/>